<keyword evidence="1" id="KW-0175">Coiled coil</keyword>
<name>A0A7J8RSV1_GOSDV</name>
<keyword evidence="3" id="KW-1185">Reference proteome</keyword>
<comment type="caution">
    <text evidence="2">The sequence shown here is derived from an EMBL/GenBank/DDBJ whole genome shotgun (WGS) entry which is preliminary data.</text>
</comment>
<proteinExistence type="predicted"/>
<evidence type="ECO:0000313" key="2">
    <source>
        <dbReference type="EMBL" id="MBA0616412.1"/>
    </source>
</evidence>
<gene>
    <name evidence="2" type="ORF">Godav_016460</name>
</gene>
<dbReference type="EMBL" id="JABFAC010000006">
    <property type="protein sequence ID" value="MBA0616412.1"/>
    <property type="molecule type" value="Genomic_DNA"/>
</dbReference>
<evidence type="ECO:0000313" key="3">
    <source>
        <dbReference type="Proteomes" id="UP000593561"/>
    </source>
</evidence>
<dbReference type="AlphaFoldDB" id="A0A7J8RSV1"/>
<reference evidence="2 3" key="1">
    <citation type="journal article" date="2019" name="Genome Biol. Evol.">
        <title>Insights into the evolution of the New World diploid cottons (Gossypium, subgenus Houzingenia) based on genome sequencing.</title>
        <authorList>
            <person name="Grover C.E."/>
            <person name="Arick M.A. 2nd"/>
            <person name="Thrash A."/>
            <person name="Conover J.L."/>
            <person name="Sanders W.S."/>
            <person name="Peterson D.G."/>
            <person name="Frelichowski J.E."/>
            <person name="Scheffler J.A."/>
            <person name="Scheffler B.E."/>
            <person name="Wendel J.F."/>
        </authorList>
    </citation>
    <scope>NUCLEOTIDE SEQUENCE [LARGE SCALE GENOMIC DNA]</scope>
    <source>
        <strain evidence="2">27</strain>
        <tissue evidence="2">Leaf</tissue>
    </source>
</reference>
<dbReference type="Proteomes" id="UP000593561">
    <property type="component" value="Unassembled WGS sequence"/>
</dbReference>
<accession>A0A7J8RSV1</accession>
<sequence length="121" mass="13589">MLTALENRVGNLEESVGNMKEMLELVEGRTDGFDSMEEHLREFVLDSLGANAEKMNELVNSTTEKLAERDETLEDMVLAMKKEIEELKGELTTYKATLSNGMFFSKLKQQAICSQIGEVHG</sequence>
<evidence type="ECO:0000256" key="1">
    <source>
        <dbReference type="SAM" id="Coils"/>
    </source>
</evidence>
<feature type="coiled-coil region" evidence="1">
    <location>
        <begin position="70"/>
        <end position="97"/>
    </location>
</feature>
<protein>
    <submittedName>
        <fullName evidence="2">Uncharacterized protein</fullName>
    </submittedName>
</protein>
<organism evidence="2 3">
    <name type="scientific">Gossypium davidsonii</name>
    <name type="common">Davidson's cotton</name>
    <name type="synonym">Gossypium klotzschianum subsp. davidsonii</name>
    <dbReference type="NCBI Taxonomy" id="34287"/>
    <lineage>
        <taxon>Eukaryota</taxon>
        <taxon>Viridiplantae</taxon>
        <taxon>Streptophyta</taxon>
        <taxon>Embryophyta</taxon>
        <taxon>Tracheophyta</taxon>
        <taxon>Spermatophyta</taxon>
        <taxon>Magnoliopsida</taxon>
        <taxon>eudicotyledons</taxon>
        <taxon>Gunneridae</taxon>
        <taxon>Pentapetalae</taxon>
        <taxon>rosids</taxon>
        <taxon>malvids</taxon>
        <taxon>Malvales</taxon>
        <taxon>Malvaceae</taxon>
        <taxon>Malvoideae</taxon>
        <taxon>Gossypium</taxon>
    </lineage>
</organism>